<accession>A0A4R6SZN7</accession>
<dbReference type="InterPro" id="IPR022385">
    <property type="entry name" value="Rhs_assc_core"/>
</dbReference>
<gene>
    <name evidence="4" type="ORF">ATK78_0685</name>
</gene>
<evidence type="ECO:0000256" key="1">
    <source>
        <dbReference type="SAM" id="MobiDB-lite"/>
    </source>
</evidence>
<feature type="domain" description="DUF6443" evidence="3">
    <location>
        <begin position="99"/>
        <end position="227"/>
    </location>
</feature>
<reference evidence="4 5" key="1">
    <citation type="submission" date="2019-03" db="EMBL/GenBank/DDBJ databases">
        <title>Genomic Encyclopedia of Archaeal and Bacterial Type Strains, Phase II (KMG-II): from individual species to whole genera.</title>
        <authorList>
            <person name="Goeker M."/>
        </authorList>
    </citation>
    <scope>NUCLEOTIDE SEQUENCE [LARGE SCALE GENOMIC DNA]</scope>
    <source>
        <strain evidence="4 5">DSM 19035</strain>
    </source>
</reference>
<proteinExistence type="predicted"/>
<dbReference type="Proteomes" id="UP000295620">
    <property type="component" value="Unassembled WGS sequence"/>
</dbReference>
<dbReference type="InterPro" id="IPR045619">
    <property type="entry name" value="DUF6443"/>
</dbReference>
<protein>
    <submittedName>
        <fullName evidence="4">RHS repeat-associated protein</fullName>
    </submittedName>
</protein>
<dbReference type="Pfam" id="PF20041">
    <property type="entry name" value="DUF6443"/>
    <property type="match status" value="1"/>
</dbReference>
<feature type="transmembrane region" description="Helical" evidence="2">
    <location>
        <begin position="995"/>
        <end position="1017"/>
    </location>
</feature>
<dbReference type="RefSeq" id="WP_133574625.1">
    <property type="nucleotide sequence ID" value="NZ_SNYC01000003.1"/>
</dbReference>
<dbReference type="AlphaFoldDB" id="A0A4R6SZN7"/>
<sequence>MKNELLIRKIVLKTIITGSLLLGSIQGYSQNISLSAYTGQTEIKAPGSITLLPGFHIPAGNNVHIFIGPGCELIPVSFSSNQNYVLTNVYKVPGVNSLNLSTPRATCEVNQVVSYFDGLGRPTQTVNVQASPGFKDLVQPFAYDAFGREAIKYLPYADQNSNNGSYKTNAIGNQATFFAAPTAGVVQTSYAFSQTVFEASPLNRVLEQGAPGTSWQLSAGHTLKIVYGTNNTLTGYATTGFAVRLYSAVPVTTVGEEYKRTLSGTGHYAANQLTLNISKDENWVTGDVKAGTIEQYTDKEGRVVLKRLFNKTPTNTIEVLSTYYVYDDLGNLSFVLPPGANPDALTVPVQTALDNFCYQYRYDGRGRVIEKRIPGKDWELMVYNKLDQVVMIQDPLQRAKSPQEWNFSKYDALGRVILSGRYIDDLHSNQANTNYRTQFQSIAESVGQSEDKDYSNAVTGSSNNAIPQGSIGDYYAINYYDDYNILNLPYNQSANYSTKTKGLLTATKVKVIGTAADYLWTVNYYDEEGRIAKVYQQHYISGAVNIANYDEITNTYNFAGELTASTREHRNGSAVTSIANRYEYDHTGRKKITFERINNQAEVILNKLDYNEIGQLLKKGLHSTDNGTNFIQNSTYAYNERGWMSKINDPLNITANSVFAMELSYANKADAYNGNIGSISWQTKVPAGLGLTQQLQSFVYDYDKLNRLKKAGYTTSGTVDKFNEELAYDVMGNISSLKRKNVVSSTVYLNNFSYNYEFVTGIKGNQLKTVTDAGTAAQTSSYTYDVNGNQKTDSRKGISIAYNYLNLPQTVSKASTNESINYVYDGSGRKLKKVSGGNTRDYIGGIEYNNGVIEFIQTEDGRAVPGTTYSYEYMLKDHLGNIRATVKQNGDIIQVQDYYAFGMEMNANNTVTPSPNNQYKYNGKEKQAELGLDQLDYGARFYDPAIGRWNVIDPLAEKMRRHSPYNYAFSNPIRFIDPDGMMPLDKPTKKELKQLAGTTAGGIIGGALAAGGTVALAGTSTVVGAPAGWIVGGGIVVGGLIGGSAVYLWDTLHSESSDAGESPTKNEKLRGTAEIGQEAHRQIQKELKEANPDTEVEVTIQLEDRKVRKDVVLPDGTVGIIKPDTESGKKSAEKRDLLMKKNNYKTEVFLYDPTSAKWQPNSPSYIGPKTKK</sequence>
<dbReference type="PANTHER" id="PTHR32305">
    <property type="match status" value="1"/>
</dbReference>
<feature type="transmembrane region" description="Helical" evidence="2">
    <location>
        <begin position="1029"/>
        <end position="1049"/>
    </location>
</feature>
<dbReference type="OrthoDB" id="1191296at2"/>
<dbReference type="InterPro" id="IPR050708">
    <property type="entry name" value="T6SS_VgrG/RHS"/>
</dbReference>
<dbReference type="NCBIfam" id="TIGR03696">
    <property type="entry name" value="Rhs_assc_core"/>
    <property type="match status" value="1"/>
</dbReference>
<keyword evidence="5" id="KW-1185">Reference proteome</keyword>
<name>A0A4R6SZN7_9SPHI</name>
<evidence type="ECO:0000313" key="4">
    <source>
        <dbReference type="EMBL" id="TDQ11562.1"/>
    </source>
</evidence>
<dbReference type="PANTHER" id="PTHR32305:SF15">
    <property type="entry name" value="PROTEIN RHSA-RELATED"/>
    <property type="match status" value="1"/>
</dbReference>
<keyword evidence="2" id="KW-0812">Transmembrane</keyword>
<comment type="caution">
    <text evidence="4">The sequence shown here is derived from an EMBL/GenBank/DDBJ whole genome shotgun (WGS) entry which is preliminary data.</text>
</comment>
<organism evidence="4 5">
    <name type="scientific">Pedobacter metabolipauper</name>
    <dbReference type="NCBI Taxonomy" id="425513"/>
    <lineage>
        <taxon>Bacteria</taxon>
        <taxon>Pseudomonadati</taxon>
        <taxon>Bacteroidota</taxon>
        <taxon>Sphingobacteriia</taxon>
        <taxon>Sphingobacteriales</taxon>
        <taxon>Sphingobacteriaceae</taxon>
        <taxon>Pedobacter</taxon>
    </lineage>
</organism>
<keyword evidence="2" id="KW-0472">Membrane</keyword>
<dbReference type="EMBL" id="SNYC01000003">
    <property type="protein sequence ID" value="TDQ11562.1"/>
    <property type="molecule type" value="Genomic_DNA"/>
</dbReference>
<keyword evidence="2" id="KW-1133">Transmembrane helix</keyword>
<evidence type="ECO:0000256" key="2">
    <source>
        <dbReference type="SAM" id="Phobius"/>
    </source>
</evidence>
<dbReference type="Gene3D" id="2.180.10.10">
    <property type="entry name" value="RHS repeat-associated core"/>
    <property type="match status" value="1"/>
</dbReference>
<evidence type="ECO:0000259" key="3">
    <source>
        <dbReference type="Pfam" id="PF20041"/>
    </source>
</evidence>
<feature type="region of interest" description="Disordered" evidence="1">
    <location>
        <begin position="1153"/>
        <end position="1172"/>
    </location>
</feature>
<evidence type="ECO:0000313" key="5">
    <source>
        <dbReference type="Proteomes" id="UP000295620"/>
    </source>
</evidence>